<dbReference type="Proteomes" id="UP001165293">
    <property type="component" value="Unassembled WGS sequence"/>
</dbReference>
<keyword evidence="2" id="KW-1185">Reference proteome</keyword>
<proteinExistence type="predicted"/>
<reference evidence="1" key="1">
    <citation type="submission" date="2021-10" db="EMBL/GenBank/DDBJ databases">
        <authorList>
            <person name="Lyu M."/>
            <person name="Wang X."/>
            <person name="Meng X."/>
            <person name="Xu K."/>
        </authorList>
    </citation>
    <scope>NUCLEOTIDE SEQUENCE</scope>
    <source>
        <strain evidence="1">A6</strain>
    </source>
</reference>
<name>A0ABS8JDE3_9GAMM</name>
<evidence type="ECO:0000313" key="2">
    <source>
        <dbReference type="Proteomes" id="UP001165293"/>
    </source>
</evidence>
<accession>A0ABS8JDE3</accession>
<protein>
    <submittedName>
        <fullName evidence="1">Uncharacterized protein</fullName>
    </submittedName>
</protein>
<evidence type="ECO:0000313" key="1">
    <source>
        <dbReference type="EMBL" id="MCC8361625.1"/>
    </source>
</evidence>
<sequence>MKLTVYRASAGFVVSPDCMQAPLAVQQAHPAVCNCGEFNVPNDGTARLLRRITRDGFVFVGEGDPTAYEVLVRLCSERYPEADRSD</sequence>
<comment type="caution">
    <text evidence="1">The sequence shown here is derived from an EMBL/GenBank/DDBJ whole genome shotgun (WGS) entry which is preliminary data.</text>
</comment>
<dbReference type="EMBL" id="JAJGAK010000001">
    <property type="protein sequence ID" value="MCC8361625.1"/>
    <property type="molecule type" value="Genomic_DNA"/>
</dbReference>
<organism evidence="1 2">
    <name type="scientific">Noviluteimonas lactosilytica</name>
    <dbReference type="NCBI Taxonomy" id="2888523"/>
    <lineage>
        <taxon>Bacteria</taxon>
        <taxon>Pseudomonadati</taxon>
        <taxon>Pseudomonadota</taxon>
        <taxon>Gammaproteobacteria</taxon>
        <taxon>Lysobacterales</taxon>
        <taxon>Lysobacteraceae</taxon>
        <taxon>Noviluteimonas</taxon>
    </lineage>
</organism>
<gene>
    <name evidence="1" type="ORF">LK996_00815</name>
</gene>
<dbReference type="RefSeq" id="WP_230525279.1">
    <property type="nucleotide sequence ID" value="NZ_JAJGAK010000001.1"/>
</dbReference>